<keyword evidence="2" id="KW-1185">Reference proteome</keyword>
<comment type="caution">
    <text evidence="1">The sequence shown here is derived from an EMBL/GenBank/DDBJ whole genome shotgun (WGS) entry which is preliminary data.</text>
</comment>
<sequence length="59" mass="6605">MAILPSYTIQFRTDMSWDTFGDFDLSDILGITKKELPSVSDPANLHRENTMFPLGTNGV</sequence>
<dbReference type="AlphaFoldDB" id="A0A2R5EMR7"/>
<proteinExistence type="predicted"/>
<dbReference type="EMBL" id="BDQX01000121">
    <property type="protein sequence ID" value="GBG07976.1"/>
    <property type="molecule type" value="Genomic_DNA"/>
</dbReference>
<organism evidence="1 2">
    <name type="scientific">Paenibacillus agaridevorans</name>
    <dbReference type="NCBI Taxonomy" id="171404"/>
    <lineage>
        <taxon>Bacteria</taxon>
        <taxon>Bacillati</taxon>
        <taxon>Bacillota</taxon>
        <taxon>Bacilli</taxon>
        <taxon>Bacillales</taxon>
        <taxon>Paenibacillaceae</taxon>
        <taxon>Paenibacillus</taxon>
    </lineage>
</organism>
<accession>A0A2R5EMR7</accession>
<gene>
    <name evidence="1" type="ORF">PAT3040_02541</name>
</gene>
<dbReference type="Proteomes" id="UP000245202">
    <property type="component" value="Unassembled WGS sequence"/>
</dbReference>
<reference evidence="1 2" key="1">
    <citation type="submission" date="2017-08" db="EMBL/GenBank/DDBJ databases">
        <title>Substantial Increase in Enzyme Production by Combined Drug-Resistance Mutations in Paenibacillus agaridevorans.</title>
        <authorList>
            <person name="Tanaka Y."/>
            <person name="Funane K."/>
            <person name="Hosaka T."/>
            <person name="Shiwa Y."/>
            <person name="Fujita N."/>
            <person name="Miyazaki T."/>
            <person name="Yoshikawa H."/>
            <person name="Murakami K."/>
            <person name="Kasahara K."/>
            <person name="Inaoka T."/>
            <person name="Hiraga Y."/>
            <person name="Ochi K."/>
        </authorList>
    </citation>
    <scope>NUCLEOTIDE SEQUENCE [LARGE SCALE GENOMIC DNA]</scope>
    <source>
        <strain evidence="1 2">T-3040</strain>
    </source>
</reference>
<evidence type="ECO:0000313" key="2">
    <source>
        <dbReference type="Proteomes" id="UP000245202"/>
    </source>
</evidence>
<protein>
    <submittedName>
        <fullName evidence="1">Uncharacterized protein</fullName>
    </submittedName>
</protein>
<evidence type="ECO:0000313" key="1">
    <source>
        <dbReference type="EMBL" id="GBG07976.1"/>
    </source>
</evidence>
<name>A0A2R5EMR7_9BACL</name>